<dbReference type="GO" id="GO:0051539">
    <property type="term" value="F:4 iron, 4 sulfur cluster binding"/>
    <property type="evidence" value="ECO:0007669"/>
    <property type="project" value="UniProtKB-KW"/>
</dbReference>
<keyword evidence="4" id="KW-0560">Oxidoreductase</keyword>
<proteinExistence type="predicted"/>
<evidence type="ECO:0000256" key="5">
    <source>
        <dbReference type="ARBA" id="ARBA00023004"/>
    </source>
</evidence>
<dbReference type="SUPFAM" id="SSF55124">
    <property type="entry name" value="Nitrite/Sulfite reductase N-terminal domain-like"/>
    <property type="match status" value="2"/>
</dbReference>
<dbReference type="SUPFAM" id="SSF56014">
    <property type="entry name" value="Nitrite and sulphite reductase 4Fe-4S domain-like"/>
    <property type="match status" value="1"/>
</dbReference>
<evidence type="ECO:0000256" key="3">
    <source>
        <dbReference type="ARBA" id="ARBA00022723"/>
    </source>
</evidence>
<dbReference type="InterPro" id="IPR051329">
    <property type="entry name" value="NIR_SIR_4Fe-4S"/>
</dbReference>
<name>A0A076MY12_AMYME</name>
<dbReference type="KEGG" id="amq:AMETH_5466"/>
<evidence type="ECO:0000259" key="7">
    <source>
        <dbReference type="Pfam" id="PF03460"/>
    </source>
</evidence>
<evidence type="ECO:0000313" key="8">
    <source>
        <dbReference type="EMBL" id="AIJ25558.1"/>
    </source>
</evidence>
<keyword evidence="6" id="KW-0411">Iron-sulfur</keyword>
<evidence type="ECO:0000256" key="6">
    <source>
        <dbReference type="ARBA" id="ARBA00023014"/>
    </source>
</evidence>
<protein>
    <submittedName>
        <fullName evidence="8">Precorrin-3B synthase</fullName>
    </submittedName>
</protein>
<dbReference type="InterPro" id="IPR005117">
    <property type="entry name" value="NiRdtase/SiRdtase_haem-b_fer"/>
</dbReference>
<organism evidence="8 9">
    <name type="scientific">Amycolatopsis methanolica 239</name>
    <dbReference type="NCBI Taxonomy" id="1068978"/>
    <lineage>
        <taxon>Bacteria</taxon>
        <taxon>Bacillati</taxon>
        <taxon>Actinomycetota</taxon>
        <taxon>Actinomycetes</taxon>
        <taxon>Pseudonocardiales</taxon>
        <taxon>Pseudonocardiaceae</taxon>
        <taxon>Amycolatopsis</taxon>
        <taxon>Amycolatopsis methanolica group</taxon>
    </lineage>
</organism>
<dbReference type="Proteomes" id="UP000062973">
    <property type="component" value="Chromosome"/>
</dbReference>
<reference evidence="8 9" key="1">
    <citation type="submission" date="2014-07" db="EMBL/GenBank/DDBJ databases">
        <title>Whole Genome Sequence of the Amycolatopsis methanolica 239.</title>
        <authorList>
            <person name="Tang B."/>
        </authorList>
    </citation>
    <scope>NUCLEOTIDE SEQUENCE [LARGE SCALE GENOMIC DNA]</scope>
    <source>
        <strain evidence="8 9">239</strain>
    </source>
</reference>
<dbReference type="STRING" id="1068978.AMETH_5466"/>
<keyword evidence="5" id="KW-0408">Iron</keyword>
<evidence type="ECO:0000313" key="9">
    <source>
        <dbReference type="Proteomes" id="UP000062973"/>
    </source>
</evidence>
<dbReference type="GO" id="GO:0016491">
    <property type="term" value="F:oxidoreductase activity"/>
    <property type="evidence" value="ECO:0007669"/>
    <property type="project" value="UniProtKB-KW"/>
</dbReference>
<evidence type="ECO:0000256" key="4">
    <source>
        <dbReference type="ARBA" id="ARBA00023002"/>
    </source>
</evidence>
<keyword evidence="1" id="KW-0004">4Fe-4S</keyword>
<dbReference type="PANTHER" id="PTHR32439:SF9">
    <property type="entry name" value="BLR3264 PROTEIN"/>
    <property type="match status" value="1"/>
</dbReference>
<dbReference type="Gene3D" id="3.30.413.10">
    <property type="entry name" value="Sulfite Reductase Hemoprotein, domain 1"/>
    <property type="match status" value="2"/>
</dbReference>
<dbReference type="InterPro" id="IPR045854">
    <property type="entry name" value="NO2/SO3_Rdtase_4Fe4S_sf"/>
</dbReference>
<dbReference type="PATRIC" id="fig|1068978.7.peg.5864"/>
<dbReference type="InterPro" id="IPR036136">
    <property type="entry name" value="Nit/Sulf_reduc_fer-like_dom_sf"/>
</dbReference>
<dbReference type="AlphaFoldDB" id="A0A076MY12"/>
<dbReference type="EMBL" id="CP009110">
    <property type="protein sequence ID" value="AIJ25558.1"/>
    <property type="molecule type" value="Genomic_DNA"/>
</dbReference>
<dbReference type="HOGENOM" id="CLU_015667_0_1_11"/>
<keyword evidence="9" id="KW-1185">Reference proteome</keyword>
<dbReference type="eggNOG" id="COG0155">
    <property type="taxonomic scope" value="Bacteria"/>
</dbReference>
<accession>A0A076MY12</accession>
<dbReference type="Pfam" id="PF03460">
    <property type="entry name" value="NIR_SIR_ferr"/>
    <property type="match status" value="1"/>
</dbReference>
<feature type="domain" description="Nitrite/Sulfite reductase ferredoxin-like" evidence="7">
    <location>
        <begin position="88"/>
        <end position="135"/>
    </location>
</feature>
<dbReference type="PANTHER" id="PTHR32439">
    <property type="entry name" value="FERREDOXIN--NITRITE REDUCTASE, CHLOROPLASTIC"/>
    <property type="match status" value="1"/>
</dbReference>
<keyword evidence="3" id="KW-0479">Metal-binding</keyword>
<dbReference type="Gene3D" id="3.90.480.10">
    <property type="entry name" value="Sulfite Reductase Hemoprotein,Domain 2"/>
    <property type="match status" value="1"/>
</dbReference>
<sequence length="410" mass="42856">MRRSRTSSVGWSRGGSGALIATWLVAVVGVLPSATPARWNVAGLLHMIQVILRADPAVYSERMAHPGRVRPDACPGVFATHDAADGALARIRLPGGRVSADQADVLASCAEELGDGSVHLTSRGNIQLRGLSRDTGELAARLTSAGLLPAPAHERVRNYLASPLSGLTGGLVDVRDTVFELDRAVCARPELAALPGRFLFALDDGRGDVSGEDADVCWRALDSATGAVLLAGRDTGERVPFAGAVDALVRKALWFLEVRGSAWRMRELDLPAGERLPSSPGVPIGPFTRDDGRTGVVGAPVLGQLAAADLRALGEVVVTPWRSVVVPLGLDAPGLVTDPDAPGLGISACIGRPGCAKSRADVRADALAMMCRVPAGVRMHFSGCERRCGRPHEPHVDVLAGTEGYQKGTA</sequence>
<evidence type="ECO:0000256" key="1">
    <source>
        <dbReference type="ARBA" id="ARBA00022485"/>
    </source>
</evidence>
<keyword evidence="2" id="KW-0349">Heme</keyword>
<evidence type="ECO:0000256" key="2">
    <source>
        <dbReference type="ARBA" id="ARBA00022617"/>
    </source>
</evidence>
<gene>
    <name evidence="8" type="primary">cobG</name>
    <name evidence="8" type="ORF">AMETH_5466</name>
</gene>
<dbReference type="GO" id="GO:0046872">
    <property type="term" value="F:metal ion binding"/>
    <property type="evidence" value="ECO:0007669"/>
    <property type="project" value="UniProtKB-KW"/>
</dbReference>